<feature type="transmembrane region" description="Helical" evidence="1">
    <location>
        <begin position="355"/>
        <end position="374"/>
    </location>
</feature>
<feature type="transmembrane region" description="Helical" evidence="1">
    <location>
        <begin position="324"/>
        <end position="343"/>
    </location>
</feature>
<feature type="transmembrane region" description="Helical" evidence="1">
    <location>
        <begin position="152"/>
        <end position="179"/>
    </location>
</feature>
<keyword evidence="1" id="KW-0472">Membrane</keyword>
<dbReference type="AlphaFoldDB" id="A0A2H0KN02"/>
<dbReference type="Proteomes" id="UP000229570">
    <property type="component" value="Unassembled WGS sequence"/>
</dbReference>
<feature type="transmembrane region" description="Helical" evidence="1">
    <location>
        <begin position="270"/>
        <end position="290"/>
    </location>
</feature>
<feature type="transmembrane region" description="Helical" evidence="1">
    <location>
        <begin position="299"/>
        <end position="318"/>
    </location>
</feature>
<feature type="transmembrane region" description="Helical" evidence="1">
    <location>
        <begin position="229"/>
        <end position="250"/>
    </location>
</feature>
<feature type="transmembrane region" description="Helical" evidence="1">
    <location>
        <begin position="191"/>
        <end position="209"/>
    </location>
</feature>
<comment type="caution">
    <text evidence="2">The sequence shown here is derived from an EMBL/GenBank/DDBJ whole genome shotgun (WGS) entry which is preliminary data.</text>
</comment>
<evidence type="ECO:0000313" key="2">
    <source>
        <dbReference type="EMBL" id="PIQ72635.1"/>
    </source>
</evidence>
<feature type="transmembrane region" description="Helical" evidence="1">
    <location>
        <begin position="103"/>
        <end position="124"/>
    </location>
</feature>
<proteinExistence type="predicted"/>
<evidence type="ECO:0000313" key="3">
    <source>
        <dbReference type="Proteomes" id="UP000229570"/>
    </source>
</evidence>
<dbReference type="EMBL" id="PCVL01000023">
    <property type="protein sequence ID" value="PIQ72635.1"/>
    <property type="molecule type" value="Genomic_DNA"/>
</dbReference>
<reference evidence="2 3" key="1">
    <citation type="submission" date="2017-09" db="EMBL/GenBank/DDBJ databases">
        <title>Depth-based differentiation of microbial function through sediment-hosted aquifers and enrichment of novel symbionts in the deep terrestrial subsurface.</title>
        <authorList>
            <person name="Probst A.J."/>
            <person name="Ladd B."/>
            <person name="Jarett J.K."/>
            <person name="Geller-Mcgrath D.E."/>
            <person name="Sieber C.M."/>
            <person name="Emerson J.B."/>
            <person name="Anantharaman K."/>
            <person name="Thomas B.C."/>
            <person name="Malmstrom R."/>
            <person name="Stieglmeier M."/>
            <person name="Klingl A."/>
            <person name="Woyke T."/>
            <person name="Ryan C.M."/>
            <person name="Banfield J.F."/>
        </authorList>
    </citation>
    <scope>NUCLEOTIDE SEQUENCE [LARGE SCALE GENOMIC DNA]</scope>
    <source>
        <strain evidence="2">CG11_big_fil_rev_8_21_14_0_20_35_14</strain>
    </source>
</reference>
<feature type="transmembrane region" description="Helical" evidence="1">
    <location>
        <begin position="130"/>
        <end position="145"/>
    </location>
</feature>
<accession>A0A2H0KN02</accession>
<feature type="transmembrane region" description="Helical" evidence="1">
    <location>
        <begin position="72"/>
        <end position="91"/>
    </location>
</feature>
<protein>
    <recommendedName>
        <fullName evidence="4">Glycosyltransferase RgtA/B/C/D-like domain-containing protein</fullName>
    </recommendedName>
</protein>
<evidence type="ECO:0000256" key="1">
    <source>
        <dbReference type="SAM" id="Phobius"/>
    </source>
</evidence>
<evidence type="ECO:0008006" key="4">
    <source>
        <dbReference type="Google" id="ProtNLM"/>
    </source>
</evidence>
<organism evidence="2 3">
    <name type="scientific">Candidatus Roizmanbacteria bacterium CG11_big_fil_rev_8_21_14_0_20_35_14</name>
    <dbReference type="NCBI Taxonomy" id="1974855"/>
    <lineage>
        <taxon>Bacteria</taxon>
        <taxon>Candidatus Roizmaniibacteriota</taxon>
    </lineage>
</organism>
<sequence length="473" mass="56809">MFFILLFAFVTFLFRNAFTIYFLNDDFFFLKITKINSFNQFINFFSPIRQYSYKPVSTEVFYFLIHLLNNNIIIAHLLGFFVYFIGVYYLFKIIFHLSKNKFLSYLTAGFFAINFTHVFQLYYLGTFQEIFLFTFLTISFYKLLTGKNTQAIIFFVLALLSKETAVLFVPFLIIFKFFVNKKIQWRKLLPYIILGLIFIVIYQYSLKYVTRLENYRLNFNLRPTVNNLVWYFLWSLGLPNFMPDYFISILKPPIPEFYKLLKNLPEVKTYFYFFITYFFTLGVSAFYYLIKKIRQIKKVIYIVLFSFISFFIFIGPIGFFHHKWMVRLTIPLIFVIFIQTYFITKFIKQGKFWKILAFILIPLYLYLNILGISIHESSSTFLLESRFTKNAKKIFGKNKNKIIKHQFIYFKDPDDITFNPWGGSKKLKITLGNQNFITHYFPGAKIEAVYEFENKKIPKNSYIVNSIDILLPY</sequence>
<keyword evidence="1" id="KW-1133">Transmembrane helix</keyword>
<keyword evidence="1" id="KW-0812">Transmembrane</keyword>
<name>A0A2H0KN02_9BACT</name>
<gene>
    <name evidence="2" type="ORF">COV86_01945</name>
</gene>